<dbReference type="GeneID" id="70234811"/>
<gene>
    <name evidence="1" type="ORF">OGAPHI_002844</name>
</gene>
<dbReference type="AlphaFoldDB" id="A0A9P8P8Y8"/>
<reference evidence="1" key="2">
    <citation type="submission" date="2021-01" db="EMBL/GenBank/DDBJ databases">
        <authorList>
            <person name="Schikora-Tamarit M.A."/>
        </authorList>
    </citation>
    <scope>NUCLEOTIDE SEQUENCE</scope>
    <source>
        <strain evidence="1">CBS6075</strain>
    </source>
</reference>
<accession>A0A9P8P8Y8</accession>
<organism evidence="1 2">
    <name type="scientific">Ogataea philodendri</name>
    <dbReference type="NCBI Taxonomy" id="1378263"/>
    <lineage>
        <taxon>Eukaryota</taxon>
        <taxon>Fungi</taxon>
        <taxon>Dikarya</taxon>
        <taxon>Ascomycota</taxon>
        <taxon>Saccharomycotina</taxon>
        <taxon>Pichiomycetes</taxon>
        <taxon>Pichiales</taxon>
        <taxon>Pichiaceae</taxon>
        <taxon>Ogataea</taxon>
    </lineage>
</organism>
<comment type="caution">
    <text evidence="1">The sequence shown here is derived from an EMBL/GenBank/DDBJ whole genome shotgun (WGS) entry which is preliminary data.</text>
</comment>
<proteinExistence type="predicted"/>
<sequence length="95" mass="10190">MIGLDSSTPACLSRFRMASGAMNCLSALRKSWNGTLIAFLIWPEEMPGLASLADPSNRGPDLASSNVYDLPILSSRTNCFSSSKETSFDLSKVAL</sequence>
<dbReference type="RefSeq" id="XP_046062007.1">
    <property type="nucleotide sequence ID" value="XM_046203758.1"/>
</dbReference>
<dbReference type="EMBL" id="JAEUBE010000183">
    <property type="protein sequence ID" value="KAH3667195.1"/>
    <property type="molecule type" value="Genomic_DNA"/>
</dbReference>
<keyword evidence="2" id="KW-1185">Reference proteome</keyword>
<protein>
    <submittedName>
        <fullName evidence="1">Uncharacterized protein</fullName>
    </submittedName>
</protein>
<dbReference type="Proteomes" id="UP000769157">
    <property type="component" value="Unassembled WGS sequence"/>
</dbReference>
<evidence type="ECO:0000313" key="2">
    <source>
        <dbReference type="Proteomes" id="UP000769157"/>
    </source>
</evidence>
<name>A0A9P8P8Y8_9ASCO</name>
<reference evidence="1" key="1">
    <citation type="journal article" date="2021" name="Open Biol.">
        <title>Shared evolutionary footprints suggest mitochondrial oxidative damage underlies multiple complex I losses in fungi.</title>
        <authorList>
            <person name="Schikora-Tamarit M.A."/>
            <person name="Marcet-Houben M."/>
            <person name="Nosek J."/>
            <person name="Gabaldon T."/>
        </authorList>
    </citation>
    <scope>NUCLEOTIDE SEQUENCE</scope>
    <source>
        <strain evidence="1">CBS6075</strain>
    </source>
</reference>
<evidence type="ECO:0000313" key="1">
    <source>
        <dbReference type="EMBL" id="KAH3667195.1"/>
    </source>
</evidence>